<dbReference type="PANTHER" id="PTHR46797:SF1">
    <property type="entry name" value="METHYLPHOSPHONATE SYNTHASE"/>
    <property type="match status" value="1"/>
</dbReference>
<gene>
    <name evidence="3" type="ORF">DXD10_16060</name>
</gene>
<dbReference type="GO" id="GO:0005829">
    <property type="term" value="C:cytosol"/>
    <property type="evidence" value="ECO:0007669"/>
    <property type="project" value="TreeGrafter"/>
</dbReference>
<dbReference type="PANTHER" id="PTHR46797">
    <property type="entry name" value="HTH-TYPE TRANSCRIPTIONAL REGULATOR"/>
    <property type="match status" value="1"/>
</dbReference>
<evidence type="ECO:0000256" key="1">
    <source>
        <dbReference type="ARBA" id="ARBA00023125"/>
    </source>
</evidence>
<name>A0A3E4M124_9FIRM</name>
<dbReference type="SMART" id="SM00530">
    <property type="entry name" value="HTH_XRE"/>
    <property type="match status" value="1"/>
</dbReference>
<dbReference type="SUPFAM" id="SSF47413">
    <property type="entry name" value="lambda repressor-like DNA-binding domains"/>
    <property type="match status" value="1"/>
</dbReference>
<evidence type="ECO:0000259" key="2">
    <source>
        <dbReference type="PROSITE" id="PS50943"/>
    </source>
</evidence>
<dbReference type="AlphaFoldDB" id="A0A3E4M124"/>
<dbReference type="CDD" id="cd00093">
    <property type="entry name" value="HTH_XRE"/>
    <property type="match status" value="1"/>
</dbReference>
<protein>
    <submittedName>
        <fullName evidence="3">XRE family transcriptional regulator</fullName>
    </submittedName>
</protein>
<feature type="domain" description="HTH cro/C1-type" evidence="2">
    <location>
        <begin position="7"/>
        <end position="61"/>
    </location>
</feature>
<sequence length="206" mass="22889">MTIGEKIKYCRKQIGITQDKLAELTGIHPVSIRKYETNKMQPQPPQLEKIAAALGVSYNALNGNDTAGLRLETVGDLMGVLMVLCNSGILQISGERGEDKLLKDDTVSIHLNSVLSSYLEIGYTSRGKAHTLSLQDALLNIRSYKVFNDLLKWEKMDFIYQSALKSAGDNPNEATQAAIDEIAETKEKVELELQKSQFPLFDNIND</sequence>
<evidence type="ECO:0000313" key="4">
    <source>
        <dbReference type="Proteomes" id="UP000261208"/>
    </source>
</evidence>
<comment type="caution">
    <text evidence="3">The sequence shown here is derived from an EMBL/GenBank/DDBJ whole genome shotgun (WGS) entry which is preliminary data.</text>
</comment>
<dbReference type="PROSITE" id="PS50943">
    <property type="entry name" value="HTH_CROC1"/>
    <property type="match status" value="1"/>
</dbReference>
<dbReference type="Pfam" id="PF01381">
    <property type="entry name" value="HTH_3"/>
    <property type="match status" value="1"/>
</dbReference>
<accession>A0A3E4M124</accession>
<dbReference type="EMBL" id="QSQQ01000032">
    <property type="protein sequence ID" value="RGK43421.1"/>
    <property type="molecule type" value="Genomic_DNA"/>
</dbReference>
<dbReference type="InterPro" id="IPR001387">
    <property type="entry name" value="Cro/C1-type_HTH"/>
</dbReference>
<evidence type="ECO:0000313" key="3">
    <source>
        <dbReference type="EMBL" id="RGK43421.1"/>
    </source>
</evidence>
<proteinExistence type="predicted"/>
<organism evidence="3 4">
    <name type="scientific">Dorea formicigenerans</name>
    <dbReference type="NCBI Taxonomy" id="39486"/>
    <lineage>
        <taxon>Bacteria</taxon>
        <taxon>Bacillati</taxon>
        <taxon>Bacillota</taxon>
        <taxon>Clostridia</taxon>
        <taxon>Lachnospirales</taxon>
        <taxon>Lachnospiraceae</taxon>
        <taxon>Dorea</taxon>
    </lineage>
</organism>
<dbReference type="Proteomes" id="UP000261208">
    <property type="component" value="Unassembled WGS sequence"/>
</dbReference>
<dbReference type="Gene3D" id="1.10.260.40">
    <property type="entry name" value="lambda repressor-like DNA-binding domains"/>
    <property type="match status" value="1"/>
</dbReference>
<dbReference type="GO" id="GO:0003700">
    <property type="term" value="F:DNA-binding transcription factor activity"/>
    <property type="evidence" value="ECO:0007669"/>
    <property type="project" value="TreeGrafter"/>
</dbReference>
<dbReference type="InterPro" id="IPR010982">
    <property type="entry name" value="Lambda_DNA-bd_dom_sf"/>
</dbReference>
<reference evidence="3 4" key="1">
    <citation type="submission" date="2018-08" db="EMBL/GenBank/DDBJ databases">
        <title>A genome reference for cultivated species of the human gut microbiota.</title>
        <authorList>
            <person name="Zou Y."/>
            <person name="Xue W."/>
            <person name="Luo G."/>
        </authorList>
    </citation>
    <scope>NUCLEOTIDE SEQUENCE [LARGE SCALE GENOMIC DNA]</scope>
    <source>
        <strain evidence="3 4">TF11-11</strain>
    </source>
</reference>
<dbReference type="InterPro" id="IPR050807">
    <property type="entry name" value="TransReg_Diox_bact_type"/>
</dbReference>
<dbReference type="GO" id="GO:0003677">
    <property type="term" value="F:DNA binding"/>
    <property type="evidence" value="ECO:0007669"/>
    <property type="project" value="UniProtKB-KW"/>
</dbReference>
<keyword evidence="1" id="KW-0238">DNA-binding</keyword>
<dbReference type="RefSeq" id="WP_117650628.1">
    <property type="nucleotide sequence ID" value="NZ_QSQQ01000032.1"/>
</dbReference>